<dbReference type="KEGG" id="sulg:FJR48_09065"/>
<dbReference type="GO" id="GO:0043165">
    <property type="term" value="P:Gram-negative-bacterium-type cell outer membrane assembly"/>
    <property type="evidence" value="ECO:0007669"/>
    <property type="project" value="InterPro"/>
</dbReference>
<dbReference type="EMBL" id="CP043617">
    <property type="protein sequence ID" value="QFR49869.1"/>
    <property type="molecule type" value="Genomic_DNA"/>
</dbReference>
<accession>A0A5P8P2D6</accession>
<protein>
    <submittedName>
        <fullName evidence="1">LPS-assembly protein LptD</fullName>
    </submittedName>
</protein>
<dbReference type="InterPro" id="IPR020889">
    <property type="entry name" value="LipoPS_assembly_LptD"/>
</dbReference>
<organism evidence="1 2">
    <name type="scientific">Sulfurimonas lithotrophica</name>
    <dbReference type="NCBI Taxonomy" id="2590022"/>
    <lineage>
        <taxon>Bacteria</taxon>
        <taxon>Pseudomonadati</taxon>
        <taxon>Campylobacterota</taxon>
        <taxon>Epsilonproteobacteria</taxon>
        <taxon>Campylobacterales</taxon>
        <taxon>Sulfurimonadaceae</taxon>
        <taxon>Sulfurimonas</taxon>
    </lineage>
</organism>
<dbReference type="GO" id="GO:0015920">
    <property type="term" value="P:lipopolysaccharide transport"/>
    <property type="evidence" value="ECO:0007669"/>
    <property type="project" value="InterPro"/>
</dbReference>
<dbReference type="HAMAP" id="MF_01411">
    <property type="entry name" value="LPS_assembly_LptD"/>
    <property type="match status" value="1"/>
</dbReference>
<dbReference type="PANTHER" id="PTHR30189">
    <property type="entry name" value="LPS-ASSEMBLY PROTEIN"/>
    <property type="match status" value="1"/>
</dbReference>
<reference evidence="1 2" key="1">
    <citation type="submission" date="2019-09" db="EMBL/GenBank/DDBJ databases">
        <title>Sulfurimonas gotlandica sp. nov., a chemoautotrophic and psychrotolerant epsilonproteobacterium isolated from a pelagic redoxcline, and an emended description of the genus Sulfurimonas.</title>
        <authorList>
            <person name="Wang S."/>
            <person name="Jiang L."/>
            <person name="Shao S."/>
        </authorList>
    </citation>
    <scope>NUCLEOTIDE SEQUENCE [LARGE SCALE GENOMIC DNA]</scope>
    <source>
        <strain evidence="1 2">GYSZ_1</strain>
    </source>
</reference>
<dbReference type="GO" id="GO:1990351">
    <property type="term" value="C:transporter complex"/>
    <property type="evidence" value="ECO:0007669"/>
    <property type="project" value="TreeGrafter"/>
</dbReference>
<sequence length="727" mass="86238">MFKFFLFLLVFTTLLFSNEKVEIFANDIYTEDEILYADGEVNVVYKDYYLSAKRAKYHKLNGNLELFENVKVTQNNNYKILGEYIRIDIKNKQKEFKPFYLLDEFTKVWMSAKNGSEKEEDIIVKSGVLSGCNPINPLWKIEFSSSDYNEQTKWLNTYNNRLYIYDIPVFYTPYFGVSLDKTRRSGLLYPILGISNDEGFYYEQPIFIAEQNWWDLELKPQIRTKRGRGIYSEFRFVDSKVSEGSLTFGHFREKESYYEEENLANKEHNGADLKYYNLSFLNEWFGLDFKGQSSIYADIHYMNDVDYINLSSSDSTTNATAQQVLSRVNMFYNNEDDYYGSYLKYYQDLTLEDNGKTLQQLPTLHYHHYLQTFFDNHLLYNLDMQSTNIYRRDGVGVVQTDVNIPITLQTSIFDEYVNIAYKTYIYAQFSNFTGLDEIDNPDDYRDGHYAKNYNVVQIGSSLTKAFSEYTHVIDFETKYTFSGAKSKKGYYEDYKNSCLENNTGLCEFYNVNDSTKALNFEFSQYLYDTSGNEKLYHKLAQNIVYNDDNSESDKEYGELENELNYQITESFNFYNNTLYNHDEHGFSKIYNKIIYKNNSFNISLSHLFKDHFHKEGEEDTPSNPAYTRYLTSTLSYKYDEHYSYNIGYNYDINTNLKKKLEIGFLYQKRCWDFGLKYLENNRPILTNNDVSSIYDRYVYFTILFKPFMKSRNTDNFSYKLPDTYKGK</sequence>
<name>A0A5P8P2D6_9BACT</name>
<dbReference type="RefSeq" id="WP_152307816.1">
    <property type="nucleotide sequence ID" value="NZ_CP043617.1"/>
</dbReference>
<dbReference type="OrthoDB" id="9760225at2"/>
<evidence type="ECO:0000313" key="2">
    <source>
        <dbReference type="Proteomes" id="UP000326944"/>
    </source>
</evidence>
<keyword evidence="2" id="KW-1185">Reference proteome</keyword>
<gene>
    <name evidence="1" type="ORF">FJR48_09065</name>
</gene>
<dbReference type="PANTHER" id="PTHR30189:SF1">
    <property type="entry name" value="LPS-ASSEMBLY PROTEIN LPTD"/>
    <property type="match status" value="1"/>
</dbReference>
<proteinExistence type="inferred from homology"/>
<evidence type="ECO:0000313" key="1">
    <source>
        <dbReference type="EMBL" id="QFR49869.1"/>
    </source>
</evidence>
<dbReference type="GO" id="GO:0009279">
    <property type="term" value="C:cell outer membrane"/>
    <property type="evidence" value="ECO:0007669"/>
    <property type="project" value="InterPro"/>
</dbReference>
<dbReference type="AlphaFoldDB" id="A0A5P8P2D6"/>
<dbReference type="Proteomes" id="UP000326944">
    <property type="component" value="Chromosome"/>
</dbReference>
<dbReference type="InterPro" id="IPR050218">
    <property type="entry name" value="LptD"/>
</dbReference>